<dbReference type="InterPro" id="IPR018120">
    <property type="entry name" value="Glyco_hydro_1_AS"/>
</dbReference>
<dbReference type="AlphaFoldDB" id="A0A955LVQ1"/>
<evidence type="ECO:0000256" key="1">
    <source>
        <dbReference type="ARBA" id="ARBA00010838"/>
    </source>
</evidence>
<comment type="similarity">
    <text evidence="1 5">Belongs to the glycosyl hydrolase 1 family.</text>
</comment>
<evidence type="ECO:0000313" key="7">
    <source>
        <dbReference type="Proteomes" id="UP000699691"/>
    </source>
</evidence>
<dbReference type="InterPro" id="IPR001360">
    <property type="entry name" value="Glyco_hydro_1"/>
</dbReference>
<dbReference type="GO" id="GO:0008422">
    <property type="term" value="F:beta-glucosidase activity"/>
    <property type="evidence" value="ECO:0007669"/>
    <property type="project" value="TreeGrafter"/>
</dbReference>
<dbReference type="GO" id="GO:0005975">
    <property type="term" value="P:carbohydrate metabolic process"/>
    <property type="evidence" value="ECO:0007669"/>
    <property type="project" value="InterPro"/>
</dbReference>
<keyword evidence="3" id="KW-0326">Glycosidase</keyword>
<dbReference type="EMBL" id="JAGQKY010000044">
    <property type="protein sequence ID" value="MCA9397470.1"/>
    <property type="molecule type" value="Genomic_DNA"/>
</dbReference>
<reference evidence="6" key="2">
    <citation type="journal article" date="2021" name="Microbiome">
        <title>Successional dynamics and alternative stable states in a saline activated sludge microbial community over 9 years.</title>
        <authorList>
            <person name="Wang Y."/>
            <person name="Ye J."/>
            <person name="Ju F."/>
            <person name="Liu L."/>
            <person name="Boyd J.A."/>
            <person name="Deng Y."/>
            <person name="Parks D.H."/>
            <person name="Jiang X."/>
            <person name="Yin X."/>
            <person name="Woodcroft B.J."/>
            <person name="Tyson G.W."/>
            <person name="Hugenholtz P."/>
            <person name="Polz M.F."/>
            <person name="Zhang T."/>
        </authorList>
    </citation>
    <scope>NUCLEOTIDE SEQUENCE</scope>
    <source>
        <strain evidence="6">HKST-UBA02</strain>
    </source>
</reference>
<evidence type="ECO:0000313" key="6">
    <source>
        <dbReference type="EMBL" id="MCA9397470.1"/>
    </source>
</evidence>
<name>A0A955LVQ1_UNCKA</name>
<evidence type="ECO:0000256" key="5">
    <source>
        <dbReference type="RuleBase" id="RU003690"/>
    </source>
</evidence>
<dbReference type="PROSITE" id="PS00572">
    <property type="entry name" value="GLYCOSYL_HYDROL_F1_1"/>
    <property type="match status" value="1"/>
</dbReference>
<dbReference type="PANTHER" id="PTHR10353">
    <property type="entry name" value="GLYCOSYL HYDROLASE"/>
    <property type="match status" value="1"/>
</dbReference>
<dbReference type="Gene3D" id="3.20.20.80">
    <property type="entry name" value="Glycosidases"/>
    <property type="match status" value="1"/>
</dbReference>
<dbReference type="PRINTS" id="PR00131">
    <property type="entry name" value="GLHYDRLASE1"/>
</dbReference>
<dbReference type="PANTHER" id="PTHR10353:SF209">
    <property type="entry name" value="GALACTOLIPID GALACTOSYLTRANSFERASE SFR2, CHLOROPLASTIC"/>
    <property type="match status" value="1"/>
</dbReference>
<evidence type="ECO:0000256" key="3">
    <source>
        <dbReference type="ARBA" id="ARBA00023295"/>
    </source>
</evidence>
<feature type="active site" description="Nucleophile" evidence="4">
    <location>
        <position position="311"/>
    </location>
</feature>
<proteinExistence type="inferred from homology"/>
<dbReference type="SUPFAM" id="SSF51445">
    <property type="entry name" value="(Trans)glycosidases"/>
    <property type="match status" value="1"/>
</dbReference>
<protein>
    <submittedName>
        <fullName evidence="6">Glycoside hydrolase family 1 protein</fullName>
    </submittedName>
</protein>
<evidence type="ECO:0000256" key="2">
    <source>
        <dbReference type="ARBA" id="ARBA00022801"/>
    </source>
</evidence>
<dbReference type="Proteomes" id="UP000699691">
    <property type="component" value="Unassembled WGS sequence"/>
</dbReference>
<evidence type="ECO:0000256" key="4">
    <source>
        <dbReference type="PROSITE-ProRule" id="PRU10055"/>
    </source>
</evidence>
<accession>A0A955LVQ1</accession>
<reference evidence="6" key="1">
    <citation type="submission" date="2020-04" db="EMBL/GenBank/DDBJ databases">
        <authorList>
            <person name="Zhang T."/>
        </authorList>
    </citation>
    <scope>NUCLEOTIDE SEQUENCE</scope>
    <source>
        <strain evidence="6">HKST-UBA02</strain>
    </source>
</reference>
<gene>
    <name evidence="6" type="ORF">KC573_01460</name>
</gene>
<comment type="caution">
    <text evidence="6">The sequence shown here is derived from an EMBL/GenBank/DDBJ whole genome shotgun (WGS) entry which is preliminary data.</text>
</comment>
<dbReference type="Pfam" id="PF00232">
    <property type="entry name" value="Glyco_hydro_1"/>
    <property type="match status" value="2"/>
</dbReference>
<sequence length="401" mass="47383">MADRYYFPEDFLWGTAISAHQTEGYNTNSDWWRWEENKAFDQKYPLEPSGEACDFYSRFDEDFRLANHYNQNAIRLSVEWARIEPRPGQFDQEEINHYRSVLIAAHEHGLKTFVTLHHFTNPVWFADMGGWHSRKSIPAFVSYAKKCAEFFSDLSDAFITINEPQVYALQSYTNGMWPPNKINPFQSYLVQFNMIQAHRQAYDELKKIIDVPVGIAKNIVWYETDPYRSNIIDRTAARILNYLNDDFYIWPLVGKLDFLGLNYYFTNRVRNLRFDNPTDYVSDMGWWINPGGLGNILQKLKKYNVPLYITENGLADAEDKYRAHFIRDMLIACGQAVLSGVDLRGYFHWSLMDNYEWHQGFWPRFGLVEIDRVDNLKRKPRRSFEYYAKVCQNGIVEVDDN</sequence>
<dbReference type="InterPro" id="IPR017853">
    <property type="entry name" value="GH"/>
</dbReference>
<keyword evidence="2 6" id="KW-0378">Hydrolase</keyword>
<organism evidence="6 7">
    <name type="scientific">candidate division WWE3 bacterium</name>
    <dbReference type="NCBI Taxonomy" id="2053526"/>
    <lineage>
        <taxon>Bacteria</taxon>
        <taxon>Katanobacteria</taxon>
    </lineage>
</organism>